<feature type="compositionally biased region" description="Low complexity" evidence="1">
    <location>
        <begin position="330"/>
        <end position="343"/>
    </location>
</feature>
<feature type="compositionally biased region" description="Low complexity" evidence="1">
    <location>
        <begin position="466"/>
        <end position="479"/>
    </location>
</feature>
<feature type="region of interest" description="Disordered" evidence="1">
    <location>
        <begin position="404"/>
        <end position="680"/>
    </location>
</feature>
<proteinExistence type="predicted"/>
<organism evidence="3 4">
    <name type="scientific">Cloeon dipterum</name>
    <dbReference type="NCBI Taxonomy" id="197152"/>
    <lineage>
        <taxon>Eukaryota</taxon>
        <taxon>Metazoa</taxon>
        <taxon>Ecdysozoa</taxon>
        <taxon>Arthropoda</taxon>
        <taxon>Hexapoda</taxon>
        <taxon>Insecta</taxon>
        <taxon>Pterygota</taxon>
        <taxon>Palaeoptera</taxon>
        <taxon>Ephemeroptera</taxon>
        <taxon>Pisciforma</taxon>
        <taxon>Baetidae</taxon>
        <taxon>Cloeon</taxon>
    </lineage>
</organism>
<sequence>MEGGESKKTVPYFVIKVNDDGTITQTRQTAPMATTKPHIIRTPEKRAKDARSLSIEQKGSLGSSTIKIHESVSTDSSMLSNVLVEAELPSSKSTKPLVVQSKVTAKQATLVRKSLGLPRINVPSKLVLVNPGSTGNPTSAAGPQIIKIQPQTSTVRQLMPKQSRKTPLTARTTDDAITVEEDQDKGSGGQGIIIQVTPSASAPQAKVKVAAQKGSNLSDVFENLVLIVSVLAPAVVKKTKAEQGTSGVQIIKTVQEIKPKVSPVVRQVVKQAIPVTKSTTTVPIPLPIKGTNSPVKVVIVKEGMQQPKPIAPKPMPMTISLVPPPQVTKTVSAGTSTLSSSGGPVKIAPAPKAGQASTQRVVQIMPGLKKVMGPVIKVPEKVQAIAPLMLPVTAGAPIKAAVSAGPSGVSVTAPKAPRGRGRGRGRVAATTKEILLKPPEKPAAPPVEVEAKKAEIPEETPKPQEEAAAVSVTEVATEVAAEEPKEEPKEVPKEEVKEPEKKPVGRRGGKRGAKPAAAPAKAAADEPTATAEPLEAPKVEEAAPEPPKEEEAKPVEAPVPDPEPEKTPAPVLPKPRGRPKRPAPAPEPVVEPPKEEPKVEEEPVKAAVPAPRGRGRPAKKAAAEPEKTVATPAKKAKIEDKKAAAEAEKKPEEPKAEVEKPEAEVKKPEEKEEKVDEADAKVEEAEAKVEKAEAKVEKAAAKATKKVTKAVKPVAKAIKPEAKVEKVEKPATPEEKPEERPKRRAPAAAAVAASTSTKKETAKKVVEEPAKKSVEEPAKKTGAAAKPIPEDKADLFSRPVPSGWSRDVIQRKSGKSAGKYDVYVFSPDGQKHRSRADILRYLTQSKGKYPGIKPDDFDFSVAKESPPPSKQKVASPPEKSKAKPPPAKRAAKRSSVLVVSLPSKRGRKKC</sequence>
<feature type="compositionally biased region" description="Basic and acidic residues" evidence="1">
    <location>
        <begin position="592"/>
        <end position="604"/>
    </location>
</feature>
<keyword evidence="4" id="KW-1185">Reference proteome</keyword>
<dbReference type="Gene3D" id="3.30.890.10">
    <property type="entry name" value="Methyl-cpg-binding Protein 2, Chain A"/>
    <property type="match status" value="1"/>
</dbReference>
<dbReference type="Pfam" id="PF01429">
    <property type="entry name" value="MBD"/>
    <property type="match status" value="1"/>
</dbReference>
<evidence type="ECO:0000313" key="4">
    <source>
        <dbReference type="Proteomes" id="UP000494165"/>
    </source>
</evidence>
<feature type="region of interest" description="Disordered" evidence="1">
    <location>
        <begin position="328"/>
        <end position="352"/>
    </location>
</feature>
<dbReference type="SMART" id="SM00391">
    <property type="entry name" value="MBD"/>
    <property type="match status" value="1"/>
</dbReference>
<feature type="compositionally biased region" description="Basic and acidic residues" evidence="1">
    <location>
        <begin position="449"/>
        <end position="465"/>
    </location>
</feature>
<feature type="compositionally biased region" description="Low complexity" evidence="1">
    <location>
        <begin position="514"/>
        <end position="534"/>
    </location>
</feature>
<gene>
    <name evidence="3" type="ORF">CLODIP_2_CD09745</name>
</gene>
<feature type="compositionally biased region" description="Basic and acidic residues" evidence="1">
    <location>
        <begin position="718"/>
        <end position="741"/>
    </location>
</feature>
<feature type="region of interest" description="Disordered" evidence="1">
    <location>
        <begin position="845"/>
        <end position="910"/>
    </location>
</feature>
<dbReference type="EMBL" id="CADEPI010000284">
    <property type="protein sequence ID" value="CAB3382787.1"/>
    <property type="molecule type" value="Genomic_DNA"/>
</dbReference>
<feature type="region of interest" description="Disordered" evidence="1">
    <location>
        <begin position="718"/>
        <end position="816"/>
    </location>
</feature>
<dbReference type="OrthoDB" id="10072024at2759"/>
<dbReference type="CDD" id="cd00122">
    <property type="entry name" value="MBD"/>
    <property type="match status" value="1"/>
</dbReference>
<feature type="compositionally biased region" description="Low complexity" evidence="1">
    <location>
        <begin position="746"/>
        <end position="756"/>
    </location>
</feature>
<protein>
    <recommendedName>
        <fullName evidence="2">MBD domain-containing protein</fullName>
    </recommendedName>
</protein>
<dbReference type="AlphaFoldDB" id="A0A8S1DJR0"/>
<dbReference type="GO" id="GO:0003677">
    <property type="term" value="F:DNA binding"/>
    <property type="evidence" value="ECO:0007669"/>
    <property type="project" value="InterPro"/>
</dbReference>
<name>A0A8S1DJR0_9INSE</name>
<dbReference type="Proteomes" id="UP000494165">
    <property type="component" value="Unassembled WGS sequence"/>
</dbReference>
<feature type="compositionally biased region" description="Basic residues" evidence="1">
    <location>
        <begin position="504"/>
        <end position="513"/>
    </location>
</feature>
<evidence type="ECO:0000256" key="1">
    <source>
        <dbReference type="SAM" id="MobiDB-lite"/>
    </source>
</evidence>
<dbReference type="PROSITE" id="PS50982">
    <property type="entry name" value="MBD"/>
    <property type="match status" value="1"/>
</dbReference>
<evidence type="ECO:0000259" key="2">
    <source>
        <dbReference type="PROSITE" id="PS50982"/>
    </source>
</evidence>
<feature type="compositionally biased region" description="Pro residues" evidence="1">
    <location>
        <begin position="582"/>
        <end position="591"/>
    </location>
</feature>
<evidence type="ECO:0000313" key="3">
    <source>
        <dbReference type="EMBL" id="CAB3382787.1"/>
    </source>
</evidence>
<feature type="domain" description="MBD" evidence="2">
    <location>
        <begin position="790"/>
        <end position="864"/>
    </location>
</feature>
<feature type="compositionally biased region" description="Basic and acidic residues" evidence="1">
    <location>
        <begin position="757"/>
        <end position="779"/>
    </location>
</feature>
<comment type="caution">
    <text evidence="3">The sequence shown here is derived from an EMBL/GenBank/DDBJ whole genome shotgun (WGS) entry which is preliminary data.</text>
</comment>
<dbReference type="InterPro" id="IPR016177">
    <property type="entry name" value="DNA-bd_dom_sf"/>
</dbReference>
<accession>A0A8S1DJR0</accession>
<dbReference type="InterPro" id="IPR001739">
    <property type="entry name" value="Methyl_CpG_DNA-bd"/>
</dbReference>
<dbReference type="SUPFAM" id="SSF54171">
    <property type="entry name" value="DNA-binding domain"/>
    <property type="match status" value="1"/>
</dbReference>
<reference evidence="3 4" key="1">
    <citation type="submission" date="2020-04" db="EMBL/GenBank/DDBJ databases">
        <authorList>
            <person name="Alioto T."/>
            <person name="Alioto T."/>
            <person name="Gomez Garrido J."/>
        </authorList>
    </citation>
    <scope>NUCLEOTIDE SEQUENCE [LARGE SCALE GENOMIC DNA]</scope>
</reference>
<feature type="compositionally biased region" description="Basic and acidic residues" evidence="1">
    <location>
        <begin position="482"/>
        <end position="503"/>
    </location>
</feature>
<feature type="compositionally biased region" description="Basic and acidic residues" evidence="1">
    <location>
        <begin position="636"/>
        <end position="680"/>
    </location>
</feature>
<feature type="compositionally biased region" description="Basic and acidic residues" evidence="1">
    <location>
        <begin position="535"/>
        <end position="554"/>
    </location>
</feature>